<gene>
    <name evidence="1" type="ORF">HOC_00280</name>
</gene>
<evidence type="ECO:0000313" key="2">
    <source>
        <dbReference type="Proteomes" id="UP000024942"/>
    </source>
</evidence>
<dbReference type="AlphaFoldDB" id="A0A059GCF5"/>
<keyword evidence="2" id="KW-1185">Reference proteome</keyword>
<evidence type="ECO:0000313" key="1">
    <source>
        <dbReference type="EMBL" id="KDA04275.1"/>
    </source>
</evidence>
<comment type="caution">
    <text evidence="1">The sequence shown here is derived from an EMBL/GenBank/DDBJ whole genome shotgun (WGS) entry which is preliminary data.</text>
</comment>
<accession>A0A059GCF5</accession>
<dbReference type="PATRIC" id="fig|1280953.3.peg.53"/>
<proteinExistence type="predicted"/>
<name>A0A059GCF5_9PROT</name>
<sequence length="90" mass="9750">MTEMLDATLEGRLLAQRQILAELLAACDRAGGPLSDWVRAFVADDYGPKDYAEDPGAVPNAAFAVENIIAEEKRMLASETQRILDADARG</sequence>
<dbReference type="EMBL" id="ARYL01000001">
    <property type="protein sequence ID" value="KDA04275.1"/>
    <property type="molecule type" value="Genomic_DNA"/>
</dbReference>
<protein>
    <submittedName>
        <fullName evidence="1">Uncharacterized protein</fullName>
    </submittedName>
</protein>
<dbReference type="OrthoDB" id="7619942at2"/>
<dbReference type="RefSeq" id="WP_035534606.1">
    <property type="nucleotide sequence ID" value="NZ_ARYL01000001.1"/>
</dbReference>
<dbReference type="Proteomes" id="UP000024942">
    <property type="component" value="Unassembled WGS sequence"/>
</dbReference>
<organism evidence="1 2">
    <name type="scientific">Hyphomonas oceanitis SCH89</name>
    <dbReference type="NCBI Taxonomy" id="1280953"/>
    <lineage>
        <taxon>Bacteria</taxon>
        <taxon>Pseudomonadati</taxon>
        <taxon>Pseudomonadota</taxon>
        <taxon>Alphaproteobacteria</taxon>
        <taxon>Hyphomonadales</taxon>
        <taxon>Hyphomonadaceae</taxon>
        <taxon>Hyphomonas</taxon>
    </lineage>
</organism>
<reference evidence="1 2" key="1">
    <citation type="journal article" date="2014" name="Antonie Van Leeuwenhoek">
        <title>Hyphomonas beringensis sp. nov. and Hyphomonas chukchiensis sp. nov., isolated from surface seawater of the Bering Sea and Chukchi Sea.</title>
        <authorList>
            <person name="Li C."/>
            <person name="Lai Q."/>
            <person name="Li G."/>
            <person name="Dong C."/>
            <person name="Wang J."/>
            <person name="Liao Y."/>
            <person name="Shao Z."/>
        </authorList>
    </citation>
    <scope>NUCLEOTIDE SEQUENCE [LARGE SCALE GENOMIC DNA]</scope>
    <source>
        <strain evidence="1 2">SCH89</strain>
    </source>
</reference>